<evidence type="ECO:0000256" key="6">
    <source>
        <dbReference type="ARBA" id="ARBA00023237"/>
    </source>
</evidence>
<evidence type="ECO:0000256" key="4">
    <source>
        <dbReference type="ARBA" id="ARBA00022692"/>
    </source>
</evidence>
<dbReference type="InterPro" id="IPR013784">
    <property type="entry name" value="Carb-bd-like_fold"/>
</dbReference>
<dbReference type="PANTHER" id="PTHR30069">
    <property type="entry name" value="TONB-DEPENDENT OUTER MEMBRANE RECEPTOR"/>
    <property type="match status" value="1"/>
</dbReference>
<dbReference type="GO" id="GO:0009279">
    <property type="term" value="C:cell outer membrane"/>
    <property type="evidence" value="ECO:0007669"/>
    <property type="project" value="UniProtKB-SubCell"/>
</dbReference>
<evidence type="ECO:0000256" key="7">
    <source>
        <dbReference type="SAM" id="SignalP"/>
    </source>
</evidence>
<organism evidence="10 11">
    <name type="scientific">Fulvimonas soli</name>
    <dbReference type="NCBI Taxonomy" id="155197"/>
    <lineage>
        <taxon>Bacteria</taxon>
        <taxon>Pseudomonadati</taxon>
        <taxon>Pseudomonadota</taxon>
        <taxon>Gammaproteobacteria</taxon>
        <taxon>Lysobacterales</taxon>
        <taxon>Rhodanobacteraceae</taxon>
        <taxon>Fulvimonas</taxon>
    </lineage>
</organism>
<dbReference type="PANTHER" id="PTHR30069:SF46">
    <property type="entry name" value="OAR PROTEIN"/>
    <property type="match status" value="1"/>
</dbReference>
<feature type="domain" description="TonB-dependent transporter Oar-like beta-barrel" evidence="9">
    <location>
        <begin position="601"/>
        <end position="876"/>
    </location>
</feature>
<evidence type="ECO:0000256" key="1">
    <source>
        <dbReference type="ARBA" id="ARBA00004571"/>
    </source>
</evidence>
<proteinExistence type="predicted"/>
<accession>A0A316I4U8</accession>
<evidence type="ECO:0000256" key="5">
    <source>
        <dbReference type="ARBA" id="ARBA00023136"/>
    </source>
</evidence>
<dbReference type="SUPFAM" id="SSF56935">
    <property type="entry name" value="Porins"/>
    <property type="match status" value="1"/>
</dbReference>
<protein>
    <submittedName>
        <fullName evidence="10">TonB-dependent receptor-like protein</fullName>
    </submittedName>
</protein>
<evidence type="ECO:0000259" key="9">
    <source>
        <dbReference type="Pfam" id="PF25183"/>
    </source>
</evidence>
<evidence type="ECO:0000313" key="11">
    <source>
        <dbReference type="Proteomes" id="UP000245812"/>
    </source>
</evidence>
<dbReference type="OrthoDB" id="5925371at2"/>
<keyword evidence="2" id="KW-0813">Transport</keyword>
<dbReference type="InterPro" id="IPR057601">
    <property type="entry name" value="Oar-like_b-barrel"/>
</dbReference>
<evidence type="ECO:0000256" key="3">
    <source>
        <dbReference type="ARBA" id="ARBA00022452"/>
    </source>
</evidence>
<dbReference type="AlphaFoldDB" id="A0A316I4U8"/>
<dbReference type="Gene3D" id="2.170.130.10">
    <property type="entry name" value="TonB-dependent receptor, plug domain"/>
    <property type="match status" value="1"/>
</dbReference>
<reference evidence="10 11" key="1">
    <citation type="submission" date="2018-05" db="EMBL/GenBank/DDBJ databases">
        <title>Genomic Encyclopedia of Type Strains, Phase IV (KMG-IV): sequencing the most valuable type-strain genomes for metagenomic binning, comparative biology and taxonomic classification.</title>
        <authorList>
            <person name="Goeker M."/>
        </authorList>
    </citation>
    <scope>NUCLEOTIDE SEQUENCE [LARGE SCALE GENOMIC DNA]</scope>
    <source>
        <strain evidence="10 11">DSM 14263</strain>
    </source>
</reference>
<keyword evidence="7" id="KW-0732">Signal</keyword>
<evidence type="ECO:0000259" key="8">
    <source>
        <dbReference type="Pfam" id="PF07715"/>
    </source>
</evidence>
<dbReference type="Pfam" id="PF25183">
    <property type="entry name" value="OMP_b-brl_4"/>
    <property type="match status" value="2"/>
</dbReference>
<keyword evidence="3" id="KW-1134">Transmembrane beta strand</keyword>
<name>A0A316I4U8_9GAMM</name>
<keyword evidence="4" id="KW-0812">Transmembrane</keyword>
<keyword evidence="10" id="KW-0675">Receptor</keyword>
<dbReference type="GO" id="GO:0015344">
    <property type="term" value="F:siderophore uptake transmembrane transporter activity"/>
    <property type="evidence" value="ECO:0007669"/>
    <property type="project" value="TreeGrafter"/>
</dbReference>
<dbReference type="InterPro" id="IPR012910">
    <property type="entry name" value="Plug_dom"/>
</dbReference>
<feature type="domain" description="TonB-dependent transporter Oar-like beta-barrel" evidence="9">
    <location>
        <begin position="343"/>
        <end position="595"/>
    </location>
</feature>
<feature type="domain" description="TonB-dependent receptor plug" evidence="8">
    <location>
        <begin position="133"/>
        <end position="233"/>
    </location>
</feature>
<feature type="chain" id="PRO_5016433108" evidence="7">
    <location>
        <begin position="28"/>
        <end position="1004"/>
    </location>
</feature>
<dbReference type="Pfam" id="PF07715">
    <property type="entry name" value="Plug"/>
    <property type="match status" value="1"/>
</dbReference>
<dbReference type="GO" id="GO:0030246">
    <property type="term" value="F:carbohydrate binding"/>
    <property type="evidence" value="ECO:0007669"/>
    <property type="project" value="InterPro"/>
</dbReference>
<feature type="signal peptide" evidence="7">
    <location>
        <begin position="1"/>
        <end position="27"/>
    </location>
</feature>
<dbReference type="InterPro" id="IPR036942">
    <property type="entry name" value="Beta-barrel_TonB_sf"/>
</dbReference>
<keyword evidence="11" id="KW-1185">Reference proteome</keyword>
<comment type="caution">
    <text evidence="10">The sequence shown here is derived from an EMBL/GenBank/DDBJ whole genome shotgun (WGS) entry which is preliminary data.</text>
</comment>
<dbReference type="Gene3D" id="2.40.170.20">
    <property type="entry name" value="TonB-dependent receptor, beta-barrel domain"/>
    <property type="match status" value="1"/>
</dbReference>
<keyword evidence="6" id="KW-0998">Cell outer membrane</keyword>
<dbReference type="Gene3D" id="2.60.40.1120">
    <property type="entry name" value="Carboxypeptidase-like, regulatory domain"/>
    <property type="match status" value="1"/>
</dbReference>
<evidence type="ECO:0000256" key="2">
    <source>
        <dbReference type="ARBA" id="ARBA00022448"/>
    </source>
</evidence>
<evidence type="ECO:0000313" key="10">
    <source>
        <dbReference type="EMBL" id="PWK87707.1"/>
    </source>
</evidence>
<dbReference type="RefSeq" id="WP_109723521.1">
    <property type="nucleotide sequence ID" value="NZ_MSZV01000004.1"/>
</dbReference>
<sequence length="1004" mass="108536">MKRHDSMGRTRLCLLIAAALASGGALAQSTTGSIAGQVPAGMGDTVTIQGSTGLQREVPVDSHGRYVATQLPLGTYTVTLKRAGAVVQTRDDVSLRVGAATDVSFAGAAAQNLSGVNVTANALPPIDVTGVDSRTVITAEQLRKLPLGFSAEAVAQLAPGAAGNTGGFTTATGGSLVSFGGAGANENAYYINGFNTTDPLKSEGGITLPYGSIEQEEVYTGGYSAQYGRSDGGVINMVGKRGTNEWHFGGQASWEPASARAGQTTLYYGNGLPTTAGQVEKYGDLYDARGEGNYWVTTYDAYLGGPLVKDRLFFFASGEIAKQQGHTLGAVTATAPYTDYRYDMPKWYAKLDWNINDSNILELTGASSKREYSADTYRYDYQDFQRGDLFGHAANTKTGGNLWTAKYTGYLTDDLTLTALYGKMHTTAYSEVAGYDPGLVYIGSPDQQNPALNGGTPRYTNQTVDTITSPGRGNRTTNLRLSLEYKLGDHTLTAGIDNLTAAALKQGSISSGPGYSWTYQHTDNPHNPLNTGLGVGATADYPNGADGYYVTRDVDYALNNVRTTEHAQFVEDNWQVTDRLLLSLGLRDDQFTNYNAAGKAYIKQRNQWAPRLGFAWDVNGDASFKVYGNAGRYFLASPLEPALSAGSAELSTTQYFTYGGIAADGTPTGLTAMSGPVSANSNFGQLPDPKTVVAKDLKAMYQDEYMLGFSKMLGTDWVYGAKATRRILRSSIDDFCDLDAIVAKAAQLGITLGPDNNGCHLINAGTGNTFIVTDDAGRLREVPMTRQELGFPKMKRNYYALDLFLEHPFDGRWYGRFDYTFSRSYGNTEGMTQSDVQSDGPQESADWDNGPIMLWSNGDQGNDHRHQFKAFGYYQLTPEWLVSGTLRLVSGQPKVCLGLYPGNVDPAGYGSSYHFCDGQPTPPGSTGRLPWQRQLDLGVQYAPDFAAHRLAFHLDVFNVLDAQEVVNIYPSYYRDSSGSPNPLYGTARVTQAPRYARLSVTYDY</sequence>
<dbReference type="EMBL" id="QGHC01000006">
    <property type="protein sequence ID" value="PWK87707.1"/>
    <property type="molecule type" value="Genomic_DNA"/>
</dbReference>
<keyword evidence="5" id="KW-0472">Membrane</keyword>
<dbReference type="GO" id="GO:0044718">
    <property type="term" value="P:siderophore transmembrane transport"/>
    <property type="evidence" value="ECO:0007669"/>
    <property type="project" value="TreeGrafter"/>
</dbReference>
<comment type="subcellular location">
    <subcellularLocation>
        <location evidence="1">Cell outer membrane</location>
        <topology evidence="1">Multi-pass membrane protein</topology>
    </subcellularLocation>
</comment>
<dbReference type="InterPro" id="IPR039426">
    <property type="entry name" value="TonB-dep_rcpt-like"/>
</dbReference>
<gene>
    <name evidence="10" type="ORF">C7456_106200</name>
</gene>
<dbReference type="InterPro" id="IPR037066">
    <property type="entry name" value="Plug_dom_sf"/>
</dbReference>
<dbReference type="Proteomes" id="UP000245812">
    <property type="component" value="Unassembled WGS sequence"/>
</dbReference>
<dbReference type="SUPFAM" id="SSF49452">
    <property type="entry name" value="Starch-binding domain-like"/>
    <property type="match status" value="1"/>
</dbReference>